<sequence>MTERAALLDAISEPALLVRGHRLEQANRAARDIFARRLVHNDIRLAIRHPAVLAAIESGKEASLDVEGIGGVDRPWRVILTPLEDSTLLIRMIDRGASRAAERMRVDFVANASHELRTPLTTIRGYAETLADDAEIDPELRQRFAKTIETESIRMLRIVEDLMDLSRIEADRFVRPRDKVDLPALVEDAVDANQDLANRSQCRVRTEMAEDVPAIVGDVGQLRQVLDNLISNALRYGCSPEKPAVAISVRKEGRFVRLIVRDEGEGIAADHLPRLTERFYRADEARSRESGGTGLGLAIVKHIVERHRGILDIASSPGHGTTVTIALPLAE</sequence>
<keyword evidence="5" id="KW-0418">Kinase</keyword>
<comment type="caution">
    <text evidence="8">The sequence shown here is derived from an EMBL/GenBank/DDBJ whole genome shotgun (WGS) entry which is preliminary data.</text>
</comment>
<dbReference type="Pfam" id="PF00512">
    <property type="entry name" value="HisKA"/>
    <property type="match status" value="1"/>
</dbReference>
<keyword evidence="4" id="KW-0808">Transferase</keyword>
<evidence type="ECO:0000313" key="8">
    <source>
        <dbReference type="EMBL" id="MBW0144326.1"/>
    </source>
</evidence>
<name>A0ABS6V495_9SPHN</name>
<dbReference type="CDD" id="cd00082">
    <property type="entry name" value="HisKA"/>
    <property type="match status" value="1"/>
</dbReference>
<keyword evidence="6" id="KW-0902">Two-component regulatory system</keyword>
<proteinExistence type="predicted"/>
<comment type="catalytic activity">
    <reaction evidence="1">
        <text>ATP + protein L-histidine = ADP + protein N-phospho-L-histidine.</text>
        <dbReference type="EC" id="2.7.13.3"/>
    </reaction>
</comment>
<evidence type="ECO:0000256" key="6">
    <source>
        <dbReference type="ARBA" id="ARBA00023012"/>
    </source>
</evidence>
<keyword evidence="9" id="KW-1185">Reference proteome</keyword>
<dbReference type="InterPro" id="IPR050351">
    <property type="entry name" value="BphY/WalK/GraS-like"/>
</dbReference>
<dbReference type="RefSeq" id="WP_218632331.1">
    <property type="nucleotide sequence ID" value="NZ_JAHVAH010000001.1"/>
</dbReference>
<dbReference type="InterPro" id="IPR003661">
    <property type="entry name" value="HisK_dim/P_dom"/>
</dbReference>
<evidence type="ECO:0000313" key="9">
    <source>
        <dbReference type="Proteomes" id="UP000698028"/>
    </source>
</evidence>
<gene>
    <name evidence="8" type="ORF">KTQ36_03335</name>
</gene>
<evidence type="ECO:0000256" key="2">
    <source>
        <dbReference type="ARBA" id="ARBA00012438"/>
    </source>
</evidence>
<organism evidence="8 9">
    <name type="scientific">Sphingomicrobium clamense</name>
    <dbReference type="NCBI Taxonomy" id="2851013"/>
    <lineage>
        <taxon>Bacteria</taxon>
        <taxon>Pseudomonadati</taxon>
        <taxon>Pseudomonadota</taxon>
        <taxon>Alphaproteobacteria</taxon>
        <taxon>Sphingomonadales</taxon>
        <taxon>Sphingomonadaceae</taxon>
        <taxon>Sphingomicrobium</taxon>
    </lineage>
</organism>
<evidence type="ECO:0000259" key="7">
    <source>
        <dbReference type="PROSITE" id="PS50109"/>
    </source>
</evidence>
<evidence type="ECO:0000256" key="5">
    <source>
        <dbReference type="ARBA" id="ARBA00022777"/>
    </source>
</evidence>
<dbReference type="PROSITE" id="PS50109">
    <property type="entry name" value="HIS_KIN"/>
    <property type="match status" value="1"/>
</dbReference>
<dbReference type="PANTHER" id="PTHR45453:SF1">
    <property type="entry name" value="PHOSPHATE REGULON SENSOR PROTEIN PHOR"/>
    <property type="match status" value="1"/>
</dbReference>
<evidence type="ECO:0000256" key="4">
    <source>
        <dbReference type="ARBA" id="ARBA00022679"/>
    </source>
</evidence>
<dbReference type="EMBL" id="JAHVAH010000001">
    <property type="protein sequence ID" value="MBW0144326.1"/>
    <property type="molecule type" value="Genomic_DNA"/>
</dbReference>
<accession>A0ABS6V495</accession>
<dbReference type="InterPro" id="IPR005467">
    <property type="entry name" value="His_kinase_dom"/>
</dbReference>
<dbReference type="Proteomes" id="UP000698028">
    <property type="component" value="Unassembled WGS sequence"/>
</dbReference>
<dbReference type="CDD" id="cd00075">
    <property type="entry name" value="HATPase"/>
    <property type="match status" value="1"/>
</dbReference>
<reference evidence="8 9" key="1">
    <citation type="submission" date="2021-07" db="EMBL/GenBank/DDBJ databases">
        <title>The draft genome sequence of Sphingomicrobium sp. B8.</title>
        <authorList>
            <person name="Mu L."/>
        </authorList>
    </citation>
    <scope>NUCLEOTIDE SEQUENCE [LARGE SCALE GENOMIC DNA]</scope>
    <source>
        <strain evidence="8 9">B8</strain>
    </source>
</reference>
<evidence type="ECO:0000256" key="3">
    <source>
        <dbReference type="ARBA" id="ARBA00022553"/>
    </source>
</evidence>
<dbReference type="InterPro" id="IPR003594">
    <property type="entry name" value="HATPase_dom"/>
</dbReference>
<keyword evidence="3" id="KW-0597">Phosphoprotein</keyword>
<dbReference type="Pfam" id="PF02518">
    <property type="entry name" value="HATPase_c"/>
    <property type="match status" value="1"/>
</dbReference>
<feature type="domain" description="Histidine kinase" evidence="7">
    <location>
        <begin position="111"/>
        <end position="331"/>
    </location>
</feature>
<dbReference type="PANTHER" id="PTHR45453">
    <property type="entry name" value="PHOSPHATE REGULON SENSOR PROTEIN PHOR"/>
    <property type="match status" value="1"/>
</dbReference>
<dbReference type="SMART" id="SM00387">
    <property type="entry name" value="HATPase_c"/>
    <property type="match status" value="1"/>
</dbReference>
<protein>
    <recommendedName>
        <fullName evidence="2">histidine kinase</fullName>
        <ecNumber evidence="2">2.7.13.3</ecNumber>
    </recommendedName>
</protein>
<dbReference type="EC" id="2.7.13.3" evidence="2"/>
<dbReference type="SMART" id="SM00388">
    <property type="entry name" value="HisKA"/>
    <property type="match status" value="1"/>
</dbReference>
<evidence type="ECO:0000256" key="1">
    <source>
        <dbReference type="ARBA" id="ARBA00000085"/>
    </source>
</evidence>